<evidence type="ECO:0008006" key="3">
    <source>
        <dbReference type="Google" id="ProtNLM"/>
    </source>
</evidence>
<keyword evidence="2" id="KW-1185">Reference proteome</keyword>
<sequence>MPGPHDGPEILAAHLPPGFGPPLDSLLDAHFVAARDAIHQKAAQLSPGFTGAANGAIQSAPGIFADEKVYFQRYDNCTVYFGPRTGAHEIHGGIRSKYDSINGLELLGVPVTDETPCPDGTGRYNHFDKDGSIYWHPDTGPFWINGALRGEWGRRGWEKGSLGYPLRDTFQPVPEQSAVLFQAGALCYDGQRVTDAPSAYLDRDSLLTYVWRTFDRIVHQSPDNIGLYPQHSIDAVSNSYGDFVRARNRVITFTINGFHDAGLLLPDQNWSAHFQVLVQEADFHTPPPDAAQDHPGYDLIASHLGNTVDASGIGPGAVADGISHAISGAFPIRLAAPDPRQPLFPRVSGFIGALVAPDGGVGLLFADTDAGRFAALAARQAIEAGLR</sequence>
<comment type="caution">
    <text evidence="1">The sequence shown here is derived from an EMBL/GenBank/DDBJ whole genome shotgun (WGS) entry which is preliminary data.</text>
</comment>
<evidence type="ECO:0000313" key="2">
    <source>
        <dbReference type="Proteomes" id="UP000642748"/>
    </source>
</evidence>
<accession>A0A8J3QQD4</accession>
<dbReference type="Pfam" id="PF08310">
    <property type="entry name" value="LGFP"/>
    <property type="match status" value="2"/>
</dbReference>
<proteinExistence type="predicted"/>
<reference evidence="1" key="1">
    <citation type="submission" date="2021-01" db="EMBL/GenBank/DDBJ databases">
        <title>Whole genome shotgun sequence of Rugosimonospora africana NBRC 104875.</title>
        <authorList>
            <person name="Komaki H."/>
            <person name="Tamura T."/>
        </authorList>
    </citation>
    <scope>NUCLEOTIDE SEQUENCE</scope>
    <source>
        <strain evidence="1">NBRC 104875</strain>
    </source>
</reference>
<dbReference type="RefSeq" id="WP_203918656.1">
    <property type="nucleotide sequence ID" value="NZ_BONZ01000030.1"/>
</dbReference>
<dbReference type="Proteomes" id="UP000642748">
    <property type="component" value="Unassembled WGS sequence"/>
</dbReference>
<dbReference type="AlphaFoldDB" id="A0A8J3QQD4"/>
<dbReference type="InterPro" id="IPR013207">
    <property type="entry name" value="LGFP"/>
</dbReference>
<protein>
    <recommendedName>
        <fullName evidence="3">LGFP repeat-containing protein</fullName>
    </recommendedName>
</protein>
<gene>
    <name evidence="1" type="ORF">Raf01_31900</name>
</gene>
<name>A0A8J3QQD4_9ACTN</name>
<organism evidence="1 2">
    <name type="scientific">Rugosimonospora africana</name>
    <dbReference type="NCBI Taxonomy" id="556532"/>
    <lineage>
        <taxon>Bacteria</taxon>
        <taxon>Bacillati</taxon>
        <taxon>Actinomycetota</taxon>
        <taxon>Actinomycetes</taxon>
        <taxon>Micromonosporales</taxon>
        <taxon>Micromonosporaceae</taxon>
        <taxon>Rugosimonospora</taxon>
    </lineage>
</organism>
<dbReference type="EMBL" id="BONZ01000030">
    <property type="protein sequence ID" value="GIH15018.1"/>
    <property type="molecule type" value="Genomic_DNA"/>
</dbReference>
<evidence type="ECO:0000313" key="1">
    <source>
        <dbReference type="EMBL" id="GIH15018.1"/>
    </source>
</evidence>